<dbReference type="EMBL" id="ADKM02000128">
    <property type="protein sequence ID" value="EGC01526.1"/>
    <property type="molecule type" value="Genomic_DNA"/>
</dbReference>
<proteinExistence type="predicted"/>
<dbReference type="AlphaFoldDB" id="E9SGN4"/>
<name>E9SGN4_RUMAL</name>
<evidence type="ECO:0000313" key="2">
    <source>
        <dbReference type="Proteomes" id="UP000004259"/>
    </source>
</evidence>
<reference evidence="1 2" key="1">
    <citation type="submission" date="2011-02" db="EMBL/GenBank/DDBJ databases">
        <authorList>
            <person name="Nelson K.E."/>
            <person name="Sutton G."/>
            <person name="Torralba M."/>
            <person name="Durkin S."/>
            <person name="Harkins D."/>
            <person name="Montgomery R."/>
            <person name="Ziemer C."/>
            <person name="Klaassens E."/>
            <person name="Ocuiv P."/>
            <person name="Morrison M."/>
        </authorList>
    </citation>
    <scope>NUCLEOTIDE SEQUENCE [LARGE SCALE GENOMIC DNA]</scope>
    <source>
        <strain evidence="1 2">8</strain>
    </source>
</reference>
<sequence>MRQAPTLQFGRCFPLVSDKNAADFSLFLSFGVRRDRRRRYAV</sequence>
<gene>
    <name evidence="1" type="ORF">CUS_5710</name>
</gene>
<organism evidence="1 2">
    <name type="scientific">Ruminococcus albus 8</name>
    <dbReference type="NCBI Taxonomy" id="246199"/>
    <lineage>
        <taxon>Bacteria</taxon>
        <taxon>Bacillati</taxon>
        <taxon>Bacillota</taxon>
        <taxon>Clostridia</taxon>
        <taxon>Eubacteriales</taxon>
        <taxon>Oscillospiraceae</taxon>
        <taxon>Ruminococcus</taxon>
    </lineage>
</organism>
<comment type="caution">
    <text evidence="1">The sequence shown here is derived from an EMBL/GenBank/DDBJ whole genome shotgun (WGS) entry which is preliminary data.</text>
</comment>
<keyword evidence="2" id="KW-1185">Reference proteome</keyword>
<dbReference type="Proteomes" id="UP000004259">
    <property type="component" value="Unassembled WGS sequence"/>
</dbReference>
<evidence type="ECO:0000313" key="1">
    <source>
        <dbReference type="EMBL" id="EGC01526.1"/>
    </source>
</evidence>
<protein>
    <submittedName>
        <fullName evidence="1">Uncharacterized protein</fullName>
    </submittedName>
</protein>
<accession>E9SGN4</accession>